<evidence type="ECO:0000259" key="1">
    <source>
        <dbReference type="Pfam" id="PF17761"/>
    </source>
</evidence>
<dbReference type="AlphaFoldDB" id="A0A0R2Q9R2"/>
<feature type="domain" description="YhcG N-terminal" evidence="1">
    <location>
        <begin position="13"/>
        <end position="146"/>
    </location>
</feature>
<dbReference type="Proteomes" id="UP000051017">
    <property type="component" value="Unassembled WGS sequence"/>
</dbReference>
<accession>A0A0R2Q9R2</accession>
<gene>
    <name evidence="2" type="ORF">ABR75_04835</name>
</gene>
<organism evidence="2 3">
    <name type="scientific">Acidimicrobiia bacterium BACL6 MAG-120924-bin43</name>
    <dbReference type="NCBI Taxonomy" id="1655583"/>
    <lineage>
        <taxon>Bacteria</taxon>
        <taxon>Bacillati</taxon>
        <taxon>Actinomycetota</taxon>
        <taxon>Acidimicrobiia</taxon>
        <taxon>acIV cluster</taxon>
    </lineage>
</organism>
<sequence length="190" mass="21110">MNSHDYELLLASLKSRIVGAHQNATLAVNAEMIALYLHMGTEILLRQKRNGWGSKVVARLSADLQSIFPGIKGFSVSNLKYMKSFAEKCPDGQIGQQAADQLPWFHIVVLITKVRSTEHREWYARETLANGWSRAILEDKIKTEFRSRVGTAVSNFGDVAVRGGRRNRGVSTCTSITRTVRSTASNNSSN</sequence>
<dbReference type="InterPro" id="IPR053148">
    <property type="entry name" value="PD-DEXK-like_domain"/>
</dbReference>
<reference evidence="2 3" key="1">
    <citation type="submission" date="2015-10" db="EMBL/GenBank/DDBJ databases">
        <title>Metagenome-Assembled Genomes uncover a global brackish microbiome.</title>
        <authorList>
            <person name="Hugerth L.W."/>
            <person name="Larsson J."/>
            <person name="Alneberg J."/>
            <person name="Lindh M.V."/>
            <person name="Legrand C."/>
            <person name="Pinhassi J."/>
            <person name="Andersson A.F."/>
        </authorList>
    </citation>
    <scope>NUCLEOTIDE SEQUENCE [LARGE SCALE GENOMIC DNA]</scope>
    <source>
        <strain evidence="2">BACL6 MAG-120924-bin43</strain>
    </source>
</reference>
<name>A0A0R2Q9R2_9ACTN</name>
<proteinExistence type="predicted"/>
<dbReference type="PANTHER" id="PTHR30547:SF0">
    <property type="entry name" value="BLR8175 PROTEIN"/>
    <property type="match status" value="1"/>
</dbReference>
<dbReference type="InterPro" id="IPR041527">
    <property type="entry name" value="YhcG_N"/>
</dbReference>
<evidence type="ECO:0000313" key="3">
    <source>
        <dbReference type="Proteomes" id="UP000051017"/>
    </source>
</evidence>
<protein>
    <recommendedName>
        <fullName evidence="1">YhcG N-terminal domain-containing protein</fullName>
    </recommendedName>
</protein>
<dbReference type="EMBL" id="LIBJ01000436">
    <property type="protein sequence ID" value="KRO45730.1"/>
    <property type="molecule type" value="Genomic_DNA"/>
</dbReference>
<dbReference type="Pfam" id="PF17761">
    <property type="entry name" value="DUF1016_N"/>
    <property type="match status" value="1"/>
</dbReference>
<evidence type="ECO:0000313" key="2">
    <source>
        <dbReference type="EMBL" id="KRO45730.1"/>
    </source>
</evidence>
<dbReference type="PANTHER" id="PTHR30547">
    <property type="entry name" value="UNCHARACTERIZED PROTEIN YHCG-RELATED"/>
    <property type="match status" value="1"/>
</dbReference>
<comment type="caution">
    <text evidence="2">The sequence shown here is derived from an EMBL/GenBank/DDBJ whole genome shotgun (WGS) entry which is preliminary data.</text>
</comment>